<proteinExistence type="predicted"/>
<dbReference type="STRING" id="571932.SAMN05421743_112102"/>
<keyword evidence="2" id="KW-0489">Methyltransferase</keyword>
<organism evidence="2 3">
    <name type="scientific">Thalassobacillus cyri</name>
    <dbReference type="NCBI Taxonomy" id="571932"/>
    <lineage>
        <taxon>Bacteria</taxon>
        <taxon>Bacillati</taxon>
        <taxon>Bacillota</taxon>
        <taxon>Bacilli</taxon>
        <taxon>Bacillales</taxon>
        <taxon>Bacillaceae</taxon>
        <taxon>Thalassobacillus</taxon>
    </lineage>
</organism>
<evidence type="ECO:0000313" key="3">
    <source>
        <dbReference type="Proteomes" id="UP000198584"/>
    </source>
</evidence>
<dbReference type="PANTHER" id="PTHR43591:SF24">
    <property type="entry name" value="2-METHOXY-6-POLYPRENYL-1,4-BENZOQUINOL METHYLASE, MITOCHONDRIAL"/>
    <property type="match status" value="1"/>
</dbReference>
<keyword evidence="3" id="KW-1185">Reference proteome</keyword>
<accession>A0A1H4FTN7</accession>
<dbReference type="GO" id="GO:0032259">
    <property type="term" value="P:methylation"/>
    <property type="evidence" value="ECO:0007669"/>
    <property type="project" value="UniProtKB-KW"/>
</dbReference>
<dbReference type="AlphaFoldDB" id="A0A1H4FTN7"/>
<keyword evidence="2" id="KW-0808">Transferase</keyword>
<evidence type="ECO:0000313" key="2">
    <source>
        <dbReference type="EMBL" id="SEB00190.1"/>
    </source>
</evidence>
<sequence length="188" mass="21017">MAGKMFSHEKAEKLLDPKRQETVPVEEVIRLLDLNGDEKVIELGAGNGYLTIPIAKETSDRVTAVDIQPEMLEMLAERSEEAGIANIDRMPSGVDRLNFPDGSFQRAVAAFVLHEVPKLDQTLQEVYRILPEHGMFVVLDWEKVEGDQGPPLHERIPSQDLAHEVEQAGFSVKVGKLNKDVYFIVATK</sequence>
<reference evidence="2 3" key="1">
    <citation type="submission" date="2016-10" db="EMBL/GenBank/DDBJ databases">
        <authorList>
            <person name="de Groot N.N."/>
        </authorList>
    </citation>
    <scope>NUCLEOTIDE SEQUENCE [LARGE SCALE GENOMIC DNA]</scope>
    <source>
        <strain evidence="2 3">CCM7597</strain>
    </source>
</reference>
<dbReference type="GO" id="GO:0008168">
    <property type="term" value="F:methyltransferase activity"/>
    <property type="evidence" value="ECO:0007669"/>
    <property type="project" value="UniProtKB-KW"/>
</dbReference>
<evidence type="ECO:0000259" key="1">
    <source>
        <dbReference type="Pfam" id="PF13649"/>
    </source>
</evidence>
<dbReference type="Proteomes" id="UP000198584">
    <property type="component" value="Unassembled WGS sequence"/>
</dbReference>
<dbReference type="RefSeq" id="WP_093045688.1">
    <property type="nucleotide sequence ID" value="NZ_FNQR01000012.1"/>
</dbReference>
<protein>
    <submittedName>
        <fullName evidence="2">Methyltransferase domain-containing protein</fullName>
    </submittedName>
</protein>
<name>A0A1H4FTN7_9BACI</name>
<dbReference type="Pfam" id="PF13649">
    <property type="entry name" value="Methyltransf_25"/>
    <property type="match status" value="1"/>
</dbReference>
<dbReference type="PANTHER" id="PTHR43591">
    <property type="entry name" value="METHYLTRANSFERASE"/>
    <property type="match status" value="1"/>
</dbReference>
<dbReference type="OrthoDB" id="9784101at2"/>
<dbReference type="InterPro" id="IPR029063">
    <property type="entry name" value="SAM-dependent_MTases_sf"/>
</dbReference>
<dbReference type="Gene3D" id="3.40.50.150">
    <property type="entry name" value="Vaccinia Virus protein VP39"/>
    <property type="match status" value="1"/>
</dbReference>
<dbReference type="InterPro" id="IPR041698">
    <property type="entry name" value="Methyltransf_25"/>
</dbReference>
<feature type="domain" description="Methyltransferase" evidence="1">
    <location>
        <begin position="40"/>
        <end position="134"/>
    </location>
</feature>
<dbReference type="EMBL" id="FNQR01000012">
    <property type="protein sequence ID" value="SEB00190.1"/>
    <property type="molecule type" value="Genomic_DNA"/>
</dbReference>
<gene>
    <name evidence="2" type="ORF">SAMN05421743_112102</name>
</gene>
<dbReference type="CDD" id="cd02440">
    <property type="entry name" value="AdoMet_MTases"/>
    <property type="match status" value="1"/>
</dbReference>
<dbReference type="SUPFAM" id="SSF53335">
    <property type="entry name" value="S-adenosyl-L-methionine-dependent methyltransferases"/>
    <property type="match status" value="1"/>
</dbReference>